<dbReference type="Pfam" id="PF02545">
    <property type="entry name" value="Maf"/>
    <property type="match status" value="1"/>
</dbReference>
<accession>A0A378PAW1</accession>
<feature type="active site" description="Proton acceptor" evidence="3">
    <location>
        <position position="132"/>
    </location>
</feature>
<dbReference type="GeneID" id="61168658"/>
<comment type="function">
    <text evidence="3">Nucleoside triphosphate pyrophosphatase. May have a dual role in cell division arrest and in preventing the incorporation of modified nucleotides into cellular nucleic acids.</text>
</comment>
<comment type="subcellular location">
    <subcellularLocation>
        <location evidence="3">Cytoplasm</location>
    </subcellularLocation>
</comment>
<dbReference type="HAMAP" id="MF_00528">
    <property type="entry name" value="Maf"/>
    <property type="match status" value="1"/>
</dbReference>
<evidence type="ECO:0000256" key="4">
    <source>
        <dbReference type="SAM" id="MobiDB-lite"/>
    </source>
</evidence>
<feature type="region of interest" description="Disordered" evidence="4">
    <location>
        <begin position="74"/>
        <end position="124"/>
    </location>
</feature>
<evidence type="ECO:0000256" key="1">
    <source>
        <dbReference type="ARBA" id="ARBA00001968"/>
    </source>
</evidence>
<dbReference type="PANTHER" id="PTHR43213">
    <property type="entry name" value="BIFUNCTIONAL DTTP/UTP PYROPHOSPHATASE/METHYLTRANSFERASE PROTEIN-RELATED"/>
    <property type="match status" value="1"/>
</dbReference>
<comment type="cofactor">
    <cofactor evidence="1 3">
        <name>a divalent metal cation</name>
        <dbReference type="ChEBI" id="CHEBI:60240"/>
    </cofactor>
</comment>
<comment type="similarity">
    <text evidence="3">Belongs to the Maf family.</text>
</comment>
<dbReference type="GO" id="GO:0005737">
    <property type="term" value="C:cytoplasm"/>
    <property type="evidence" value="ECO:0007669"/>
    <property type="project" value="UniProtKB-SubCell"/>
</dbReference>
<name>A0A378PAW1_9ACTO</name>
<dbReference type="PANTHER" id="PTHR43213:SF5">
    <property type="entry name" value="BIFUNCTIONAL DTTP_UTP PYROPHOSPHATASE_METHYLTRANSFERASE PROTEIN-RELATED"/>
    <property type="match status" value="1"/>
</dbReference>
<dbReference type="AlphaFoldDB" id="A0A378PAW1"/>
<keyword evidence="2 3" id="KW-0378">Hydrolase</keyword>
<evidence type="ECO:0000313" key="5">
    <source>
        <dbReference type="EMBL" id="STO16704.1"/>
    </source>
</evidence>
<comment type="caution">
    <text evidence="3">Lacks conserved residue(s) required for the propagation of feature annotation.</text>
</comment>
<dbReference type="GO" id="GO:0009117">
    <property type="term" value="P:nucleotide metabolic process"/>
    <property type="evidence" value="ECO:0007669"/>
    <property type="project" value="UniProtKB-KW"/>
</dbReference>
<evidence type="ECO:0000256" key="2">
    <source>
        <dbReference type="ARBA" id="ARBA00022801"/>
    </source>
</evidence>
<dbReference type="EC" id="3.6.1.9" evidence="3"/>
<sequence>MKTYRLILASASPARLKTLENAGLSPEVHPADVDEAALLADLRAAGTPPAGQVLGLARAKAQKIASDLAAGTLDSSRPATVDTDVMPGVPGDAAVGKAPKSGEFSEEPGMAPHEAAARPSPADRPTLVIGCDSMLEFGGEVLGKPHSPEVARERVRALSGASGVLHTGHWVVLLGSSSRGASPESVGATESTVVHFEEFTPREIEAYVATGEPLEVAGSFTIDGRGGAFIRGIEGDPHNVVGISLPCLRRLLGELGVFWPDLWV</sequence>
<dbReference type="CDD" id="cd00555">
    <property type="entry name" value="Maf"/>
    <property type="match status" value="1"/>
</dbReference>
<dbReference type="EMBL" id="UGGQ01000006">
    <property type="protein sequence ID" value="STO16704.1"/>
    <property type="molecule type" value="Genomic_DNA"/>
</dbReference>
<comment type="caution">
    <text evidence="5">The sequence shown here is derived from an EMBL/GenBank/DDBJ whole genome shotgun (WGS) entry which is preliminary data.</text>
</comment>
<evidence type="ECO:0000313" key="6">
    <source>
        <dbReference type="Proteomes" id="UP000255284"/>
    </source>
</evidence>
<dbReference type="NCBIfam" id="TIGR00172">
    <property type="entry name" value="maf"/>
    <property type="match status" value="1"/>
</dbReference>
<dbReference type="Proteomes" id="UP000255284">
    <property type="component" value="Unassembled WGS sequence"/>
</dbReference>
<gene>
    <name evidence="5" type="primary">maf</name>
    <name evidence="5" type="ORF">NCTC11819_01275</name>
</gene>
<comment type="catalytic activity">
    <reaction evidence="3">
        <text>a ribonucleoside 5'-triphosphate + H2O = a ribonucleoside 5'-phosphate + diphosphate + H(+)</text>
        <dbReference type="Rhea" id="RHEA:23996"/>
        <dbReference type="ChEBI" id="CHEBI:15377"/>
        <dbReference type="ChEBI" id="CHEBI:15378"/>
        <dbReference type="ChEBI" id="CHEBI:33019"/>
        <dbReference type="ChEBI" id="CHEBI:58043"/>
        <dbReference type="ChEBI" id="CHEBI:61557"/>
        <dbReference type="EC" id="3.6.1.9"/>
    </reaction>
</comment>
<dbReference type="GO" id="GO:0047429">
    <property type="term" value="F:nucleoside triphosphate diphosphatase activity"/>
    <property type="evidence" value="ECO:0007669"/>
    <property type="project" value="UniProtKB-EC"/>
</dbReference>
<reference evidence="5 6" key="1">
    <citation type="submission" date="2018-06" db="EMBL/GenBank/DDBJ databases">
        <authorList>
            <consortium name="Pathogen Informatics"/>
            <person name="Doyle S."/>
        </authorList>
    </citation>
    <scope>NUCLEOTIDE SEQUENCE [LARGE SCALE GENOMIC DNA]</scope>
    <source>
        <strain evidence="5 6">NCTC11819</strain>
    </source>
</reference>
<comment type="catalytic activity">
    <reaction evidence="3">
        <text>a 2'-deoxyribonucleoside 5'-triphosphate + H2O = a 2'-deoxyribonucleoside 5'-phosphate + diphosphate + H(+)</text>
        <dbReference type="Rhea" id="RHEA:44644"/>
        <dbReference type="ChEBI" id="CHEBI:15377"/>
        <dbReference type="ChEBI" id="CHEBI:15378"/>
        <dbReference type="ChEBI" id="CHEBI:33019"/>
        <dbReference type="ChEBI" id="CHEBI:61560"/>
        <dbReference type="ChEBI" id="CHEBI:65317"/>
        <dbReference type="EC" id="3.6.1.9"/>
    </reaction>
</comment>
<organism evidence="5 6">
    <name type="scientific">Mobiluncus mulieris</name>
    <dbReference type="NCBI Taxonomy" id="2052"/>
    <lineage>
        <taxon>Bacteria</taxon>
        <taxon>Bacillati</taxon>
        <taxon>Actinomycetota</taxon>
        <taxon>Actinomycetes</taxon>
        <taxon>Actinomycetales</taxon>
        <taxon>Actinomycetaceae</taxon>
        <taxon>Mobiluncus</taxon>
    </lineage>
</organism>
<dbReference type="InterPro" id="IPR003697">
    <property type="entry name" value="Maf-like"/>
</dbReference>
<keyword evidence="3" id="KW-0963">Cytoplasm</keyword>
<proteinExistence type="inferred from homology"/>
<keyword evidence="3" id="KW-0546">Nucleotide metabolism</keyword>
<dbReference type="RefSeq" id="WP_114989617.1">
    <property type="nucleotide sequence ID" value="NZ_CAMXYF010000007.1"/>
</dbReference>
<dbReference type="SUPFAM" id="SSF52972">
    <property type="entry name" value="ITPase-like"/>
    <property type="match status" value="1"/>
</dbReference>
<dbReference type="InterPro" id="IPR029001">
    <property type="entry name" value="ITPase-like_fam"/>
</dbReference>
<evidence type="ECO:0000256" key="3">
    <source>
        <dbReference type="HAMAP-Rule" id="MF_00528"/>
    </source>
</evidence>
<dbReference type="Gene3D" id="3.90.950.10">
    <property type="match status" value="1"/>
</dbReference>
<protein>
    <recommendedName>
        <fullName evidence="3">Nucleoside triphosphate pyrophosphatase</fullName>
        <ecNumber evidence="3">3.6.1.9</ecNumber>
    </recommendedName>
    <alternativeName>
        <fullName evidence="3">Nucleotide pyrophosphatase</fullName>
        <shortName evidence="3">Nucleotide PPase</shortName>
    </alternativeName>
</protein>